<evidence type="ECO:0000313" key="3">
    <source>
        <dbReference type="Proteomes" id="UP000018936"/>
    </source>
</evidence>
<protein>
    <submittedName>
        <fullName evidence="2">Uncharacterized protein</fullName>
    </submittedName>
</protein>
<reference evidence="2 3" key="1">
    <citation type="journal article" date="2013" name="Proc. Natl. Acad. Sci. U.S.A.">
        <title>The king cobra genome reveals dynamic gene evolution and adaptation in the snake venom system.</title>
        <authorList>
            <person name="Vonk F.J."/>
            <person name="Casewell N.R."/>
            <person name="Henkel C.V."/>
            <person name="Heimberg A.M."/>
            <person name="Jansen H.J."/>
            <person name="McCleary R.J."/>
            <person name="Kerkkamp H.M."/>
            <person name="Vos R.A."/>
            <person name="Guerreiro I."/>
            <person name="Calvete J.J."/>
            <person name="Wuster W."/>
            <person name="Woods A.E."/>
            <person name="Logan J.M."/>
            <person name="Harrison R.A."/>
            <person name="Castoe T.A."/>
            <person name="de Koning A.P."/>
            <person name="Pollock D.D."/>
            <person name="Yandell M."/>
            <person name="Calderon D."/>
            <person name="Renjifo C."/>
            <person name="Currier R.B."/>
            <person name="Salgado D."/>
            <person name="Pla D."/>
            <person name="Sanz L."/>
            <person name="Hyder A.S."/>
            <person name="Ribeiro J.M."/>
            <person name="Arntzen J.W."/>
            <person name="van den Thillart G.E."/>
            <person name="Boetzer M."/>
            <person name="Pirovano W."/>
            <person name="Dirks R.P."/>
            <person name="Spaink H.P."/>
            <person name="Duboule D."/>
            <person name="McGlinn E."/>
            <person name="Kini R.M."/>
            <person name="Richardson M.K."/>
        </authorList>
    </citation>
    <scope>NUCLEOTIDE SEQUENCE</scope>
    <source>
        <tissue evidence="2">Blood</tissue>
    </source>
</reference>
<feature type="compositionally biased region" description="Polar residues" evidence="1">
    <location>
        <begin position="91"/>
        <end position="101"/>
    </location>
</feature>
<gene>
    <name evidence="2" type="ORF">L345_01623</name>
</gene>
<sequence>MAIGCGPYGYGIAGFQIGSGLARVNQHRHLPSPMMKRNQQNSIPDRLSPESTRIASDAMTPGYLFKHWLHGSVASSGEPGIKGDNELCVSESATPRQCQTV</sequence>
<proteinExistence type="predicted"/>
<feature type="region of interest" description="Disordered" evidence="1">
    <location>
        <begin position="80"/>
        <end position="101"/>
    </location>
</feature>
<evidence type="ECO:0000256" key="1">
    <source>
        <dbReference type="SAM" id="MobiDB-lite"/>
    </source>
</evidence>
<keyword evidence="3" id="KW-1185">Reference proteome</keyword>
<comment type="caution">
    <text evidence="2">The sequence shown here is derived from an EMBL/GenBank/DDBJ whole genome shotgun (WGS) entry which is preliminary data.</text>
</comment>
<feature type="non-terminal residue" evidence="2">
    <location>
        <position position="1"/>
    </location>
</feature>
<accession>V8PF15</accession>
<dbReference type="EMBL" id="AZIM01000208">
    <property type="protein sequence ID" value="ETE72551.1"/>
    <property type="molecule type" value="Genomic_DNA"/>
</dbReference>
<evidence type="ECO:0000313" key="2">
    <source>
        <dbReference type="EMBL" id="ETE72551.1"/>
    </source>
</evidence>
<dbReference type="Proteomes" id="UP000018936">
    <property type="component" value="Unassembled WGS sequence"/>
</dbReference>
<organism evidence="2 3">
    <name type="scientific">Ophiophagus hannah</name>
    <name type="common">King cobra</name>
    <name type="synonym">Naja hannah</name>
    <dbReference type="NCBI Taxonomy" id="8665"/>
    <lineage>
        <taxon>Eukaryota</taxon>
        <taxon>Metazoa</taxon>
        <taxon>Chordata</taxon>
        <taxon>Craniata</taxon>
        <taxon>Vertebrata</taxon>
        <taxon>Euteleostomi</taxon>
        <taxon>Lepidosauria</taxon>
        <taxon>Squamata</taxon>
        <taxon>Bifurcata</taxon>
        <taxon>Unidentata</taxon>
        <taxon>Episquamata</taxon>
        <taxon>Toxicofera</taxon>
        <taxon>Serpentes</taxon>
        <taxon>Colubroidea</taxon>
        <taxon>Elapidae</taxon>
        <taxon>Elapinae</taxon>
        <taxon>Ophiophagus</taxon>
    </lineage>
</organism>
<dbReference type="AlphaFoldDB" id="V8PF15"/>
<name>V8PF15_OPHHA</name>